<dbReference type="AlphaFoldDB" id="A0A8G0LLC3"/>
<dbReference type="Pfam" id="PF03060">
    <property type="entry name" value="NMO"/>
    <property type="match status" value="2"/>
</dbReference>
<evidence type="ECO:0000256" key="3">
    <source>
        <dbReference type="ARBA" id="ARBA00023002"/>
    </source>
</evidence>
<keyword evidence="1" id="KW-0285">Flavoprotein</keyword>
<dbReference type="PANTHER" id="PTHR32332">
    <property type="entry name" value="2-NITROPROPANE DIOXYGENASE"/>
    <property type="match status" value="1"/>
</dbReference>
<dbReference type="CDD" id="cd04730">
    <property type="entry name" value="NPD_like"/>
    <property type="match status" value="1"/>
</dbReference>
<keyword evidence="2" id="KW-0288">FMN</keyword>
<evidence type="ECO:0000256" key="1">
    <source>
        <dbReference type="ARBA" id="ARBA00022630"/>
    </source>
</evidence>
<accession>A0A8G0LLC3</accession>
<keyword evidence="3" id="KW-0560">Oxidoreductase</keyword>
<dbReference type="GO" id="GO:0018580">
    <property type="term" value="F:nitronate monooxygenase activity"/>
    <property type="evidence" value="ECO:0007669"/>
    <property type="project" value="InterPro"/>
</dbReference>
<proteinExistence type="predicted"/>
<evidence type="ECO:0000313" key="5">
    <source>
        <dbReference type="Proteomes" id="UP000826661"/>
    </source>
</evidence>
<organism evidence="4 5">
    <name type="scientific">Trichoderma simmonsii</name>
    <dbReference type="NCBI Taxonomy" id="1491479"/>
    <lineage>
        <taxon>Eukaryota</taxon>
        <taxon>Fungi</taxon>
        <taxon>Dikarya</taxon>
        <taxon>Ascomycota</taxon>
        <taxon>Pezizomycotina</taxon>
        <taxon>Sordariomycetes</taxon>
        <taxon>Hypocreomycetidae</taxon>
        <taxon>Hypocreales</taxon>
        <taxon>Hypocreaceae</taxon>
        <taxon>Trichoderma</taxon>
    </lineage>
</organism>
<dbReference type="InterPro" id="IPR013785">
    <property type="entry name" value="Aldolase_TIM"/>
</dbReference>
<evidence type="ECO:0000313" key="4">
    <source>
        <dbReference type="EMBL" id="QYT02155.1"/>
    </source>
</evidence>
<keyword evidence="5" id="KW-1185">Reference proteome</keyword>
<dbReference type="PANTHER" id="PTHR32332:SF34">
    <property type="entry name" value="2-NITROPROPANE DIOXYGENASE FAMILY, PUTATIVE-RELATED"/>
    <property type="match status" value="1"/>
</dbReference>
<dbReference type="Gene3D" id="3.20.20.70">
    <property type="entry name" value="Aldolase class I"/>
    <property type="match status" value="1"/>
</dbReference>
<sequence>MASPLSVSKTILSRYPWVSSPLVVSAPMAVLSSPALATAVSSAGGLGFIGPGIKTQDAATNLEEASQIFLKTQGPPFLSREASTSSLLPVGVAFLLWRDDLKEATSVIEKFKPSAVWLYAPHELTEYETWSKKIRSVSPDTQIWIQIGTVLEAKTLSQSSEKPDVIVVQGAESGGHGRVEDGLGLITLFPEVADALEDSGITLVAAGGIADGRGIAAALSLGASGVAMGTRFLASKEARIDQGYQNAVIQATNGAVSTTRTLLYNHLRGEYGWPKPYSPRMIINTTFIDHQAGKPFGELKEMYDEAVQAGDSGWGQQGRRATYAGAAIGLIHGVKSASDIVNDVRKEALARVQSLQTGGQ</sequence>
<dbReference type="Proteomes" id="UP000826661">
    <property type="component" value="Chromosome V"/>
</dbReference>
<dbReference type="SUPFAM" id="SSF51412">
    <property type="entry name" value="Inosine monophosphate dehydrogenase (IMPDH)"/>
    <property type="match status" value="1"/>
</dbReference>
<reference evidence="4 5" key="1">
    <citation type="journal article" date="2021" name="BMC Genomics">
        <title>Telomere-to-telomere genome assembly of asparaginase-producing Trichoderma simmonsii.</title>
        <authorList>
            <person name="Chung D."/>
            <person name="Kwon Y.M."/>
            <person name="Yang Y."/>
        </authorList>
    </citation>
    <scope>NUCLEOTIDE SEQUENCE [LARGE SCALE GENOMIC DNA]</scope>
    <source>
        <strain evidence="4 5">GH-Sj1</strain>
    </source>
</reference>
<name>A0A8G0LLC3_9HYPO</name>
<gene>
    <name evidence="4" type="ORF">H0G86_009162</name>
</gene>
<protein>
    <submittedName>
        <fullName evidence="4">NMO domain-containing protein</fullName>
    </submittedName>
</protein>
<evidence type="ECO:0000256" key="2">
    <source>
        <dbReference type="ARBA" id="ARBA00022643"/>
    </source>
</evidence>
<dbReference type="InterPro" id="IPR004136">
    <property type="entry name" value="NMO"/>
</dbReference>
<dbReference type="EMBL" id="CP075868">
    <property type="protein sequence ID" value="QYT02155.1"/>
    <property type="molecule type" value="Genomic_DNA"/>
</dbReference>